<dbReference type="Pfam" id="PF00590">
    <property type="entry name" value="TP_methylase"/>
    <property type="match status" value="1"/>
</dbReference>
<evidence type="ECO:0000256" key="5">
    <source>
        <dbReference type="ARBA" id="ARBA00023244"/>
    </source>
</evidence>
<dbReference type="OrthoDB" id="9815856at2"/>
<reference evidence="7 8" key="1">
    <citation type="submission" date="2018-01" db="EMBL/GenBank/DDBJ databases">
        <title>Cryobacterium sp. nov., from glaciers in China.</title>
        <authorList>
            <person name="Liu Q."/>
            <person name="Xin Y.-H."/>
        </authorList>
    </citation>
    <scope>NUCLEOTIDE SEQUENCE [LARGE SCALE GENOMIC DNA]</scope>
    <source>
        <strain evidence="7 8">TMB1-8</strain>
    </source>
</reference>
<dbReference type="AlphaFoldDB" id="A0A2S3ZCZ4"/>
<dbReference type="NCBIfam" id="NF004790">
    <property type="entry name" value="PRK06136.1"/>
    <property type="match status" value="1"/>
</dbReference>
<organism evidence="7 8">
    <name type="scientific">Cryobacterium zongtaii</name>
    <dbReference type="NCBI Taxonomy" id="1259217"/>
    <lineage>
        <taxon>Bacteria</taxon>
        <taxon>Bacillati</taxon>
        <taxon>Actinomycetota</taxon>
        <taxon>Actinomycetes</taxon>
        <taxon>Micrococcales</taxon>
        <taxon>Microbacteriaceae</taxon>
        <taxon>Cryobacterium</taxon>
    </lineage>
</organism>
<gene>
    <name evidence="7" type="primary">cobA</name>
    <name evidence="7" type="ORF">C3B59_10180</name>
</gene>
<evidence type="ECO:0000256" key="1">
    <source>
        <dbReference type="ARBA" id="ARBA00012162"/>
    </source>
</evidence>
<dbReference type="PANTHER" id="PTHR45790:SF3">
    <property type="entry name" value="S-ADENOSYL-L-METHIONINE-DEPENDENT UROPORPHYRINOGEN III METHYLTRANSFERASE, CHLOROPLASTIC"/>
    <property type="match status" value="1"/>
</dbReference>
<evidence type="ECO:0000259" key="6">
    <source>
        <dbReference type="Pfam" id="PF00590"/>
    </source>
</evidence>
<evidence type="ECO:0000313" key="8">
    <source>
        <dbReference type="Proteomes" id="UP000237104"/>
    </source>
</evidence>
<comment type="caution">
    <text evidence="7">The sequence shown here is derived from an EMBL/GenBank/DDBJ whole genome shotgun (WGS) entry which is preliminary data.</text>
</comment>
<dbReference type="EMBL" id="PPXF01000047">
    <property type="protein sequence ID" value="POH64199.1"/>
    <property type="molecule type" value="Genomic_DNA"/>
</dbReference>
<dbReference type="NCBIfam" id="TIGR01469">
    <property type="entry name" value="cobA_cysG_Cterm"/>
    <property type="match status" value="1"/>
</dbReference>
<dbReference type="SUPFAM" id="SSF53790">
    <property type="entry name" value="Tetrapyrrole methylase"/>
    <property type="match status" value="1"/>
</dbReference>
<dbReference type="InterPro" id="IPR035996">
    <property type="entry name" value="4pyrrol_Methylase_sf"/>
</dbReference>
<evidence type="ECO:0000256" key="4">
    <source>
        <dbReference type="ARBA" id="ARBA00022691"/>
    </source>
</evidence>
<feature type="domain" description="Tetrapyrrole methylase" evidence="6">
    <location>
        <begin position="114"/>
        <end position="320"/>
    </location>
</feature>
<dbReference type="PANTHER" id="PTHR45790">
    <property type="entry name" value="SIROHEME SYNTHASE-RELATED"/>
    <property type="match status" value="1"/>
</dbReference>
<dbReference type="FunFam" id="3.40.1010.10:FF:000001">
    <property type="entry name" value="Siroheme synthase"/>
    <property type="match status" value="1"/>
</dbReference>
<dbReference type="InterPro" id="IPR014777">
    <property type="entry name" value="4pyrrole_Mease_sub1"/>
</dbReference>
<dbReference type="GO" id="GO:0019354">
    <property type="term" value="P:siroheme biosynthetic process"/>
    <property type="evidence" value="ECO:0007669"/>
    <property type="project" value="InterPro"/>
</dbReference>
<dbReference type="EC" id="2.1.1.107" evidence="1"/>
<protein>
    <recommendedName>
        <fullName evidence="1">uroporphyrinogen-III C-methyltransferase</fullName>
        <ecNumber evidence="1">2.1.1.107</ecNumber>
    </recommendedName>
</protein>
<dbReference type="GO" id="GO:0032259">
    <property type="term" value="P:methylation"/>
    <property type="evidence" value="ECO:0007669"/>
    <property type="project" value="UniProtKB-KW"/>
</dbReference>
<dbReference type="Proteomes" id="UP000237104">
    <property type="component" value="Unassembled WGS sequence"/>
</dbReference>
<keyword evidence="2 7" id="KW-0489">Methyltransferase</keyword>
<evidence type="ECO:0000256" key="2">
    <source>
        <dbReference type="ARBA" id="ARBA00022603"/>
    </source>
</evidence>
<dbReference type="CDD" id="cd11642">
    <property type="entry name" value="SUMT"/>
    <property type="match status" value="1"/>
</dbReference>
<keyword evidence="4" id="KW-0949">S-adenosyl-L-methionine</keyword>
<evidence type="ECO:0000256" key="3">
    <source>
        <dbReference type="ARBA" id="ARBA00022679"/>
    </source>
</evidence>
<dbReference type="Pfam" id="PF13241">
    <property type="entry name" value="NAD_binding_7"/>
    <property type="match status" value="1"/>
</dbReference>
<keyword evidence="3 7" id="KW-0808">Transferase</keyword>
<dbReference type="Gene3D" id="3.30.950.10">
    <property type="entry name" value="Methyltransferase, Cobalt-precorrin-4 Transmethylase, Domain 2"/>
    <property type="match status" value="1"/>
</dbReference>
<dbReference type="RefSeq" id="WP_103431246.1">
    <property type="nucleotide sequence ID" value="NZ_PPXF01000047.1"/>
</dbReference>
<accession>A0A2S3ZCZ4</accession>
<keyword evidence="5" id="KW-0627">Porphyrin biosynthesis</keyword>
<dbReference type="InterPro" id="IPR050161">
    <property type="entry name" value="Siro_Cobalamin_biosynth"/>
</dbReference>
<evidence type="ECO:0000313" key="7">
    <source>
        <dbReference type="EMBL" id="POH64199.1"/>
    </source>
</evidence>
<dbReference type="Gene3D" id="3.40.1010.10">
    <property type="entry name" value="Cobalt-precorrin-4 Transmethylase, Domain 1"/>
    <property type="match status" value="1"/>
</dbReference>
<dbReference type="InterPro" id="IPR000878">
    <property type="entry name" value="4pyrrol_Mease"/>
</dbReference>
<proteinExistence type="predicted"/>
<dbReference type="GO" id="GO:0004851">
    <property type="term" value="F:uroporphyrin-III C-methyltransferase activity"/>
    <property type="evidence" value="ECO:0007669"/>
    <property type="project" value="UniProtKB-EC"/>
</dbReference>
<sequence length="366" mass="38084">MPNPTLDIGLNVTGRRVLIVGGSRPARRVIARYRAAGAAIYLAADTYEVPNPLVRAVAWPHSPRGWRDLVSAVDLVVAVDLPAHDEPLLAAACAEKSVWLTREAAAPVSRPGHVTLVGGGPGDDDLLTVAALNALRGADIVYYDRLGPHDRLDEWAPGAELVNVGKHPGHHAVPQAEIEQLLVTSARAGLTVVRLKGGDPFVFGRGGEEMAACRAAGVPVTVISGVTSAISVPALAGIPVTHRDVSRLFTVLSGHVPLSEEELAHLVGLGGTVVVLMGVGTLPHLASGLARHGMRADMPIAIIERGFSAHQRTTVADIKTVVRVAGEVGARSPAVLVIGEVVRLAQCDDVAAVEVLANAATLSGQR</sequence>
<name>A0A2S3ZCZ4_9MICO</name>
<dbReference type="InterPro" id="IPR006366">
    <property type="entry name" value="CobA/CysG_C"/>
</dbReference>
<dbReference type="InterPro" id="IPR014776">
    <property type="entry name" value="4pyrrole_Mease_sub2"/>
</dbReference>